<accession>A0A151N0Y8</accession>
<dbReference type="GO" id="GO:0016491">
    <property type="term" value="F:oxidoreductase activity"/>
    <property type="evidence" value="ECO:0007669"/>
    <property type="project" value="TreeGrafter"/>
</dbReference>
<evidence type="ECO:0000313" key="3">
    <source>
        <dbReference type="Proteomes" id="UP000050525"/>
    </source>
</evidence>
<dbReference type="SUPFAM" id="SSF51735">
    <property type="entry name" value="NAD(P)-binding Rossmann-fold domains"/>
    <property type="match status" value="1"/>
</dbReference>
<sequence>MWLYLAAVPALYVLRRWHQEQQAVGNLPDKHIFITGCDSRFWHLLTMDLARPGLRVLAACLTEQGAEQLWQATLGRLQTVILDLICSGSIAAATT</sequence>
<dbReference type="EMBL" id="AKHW03004195">
    <property type="protein sequence ID" value="KYO30408.1"/>
    <property type="molecule type" value="Genomic_DNA"/>
</dbReference>
<organism evidence="2 3">
    <name type="scientific">Alligator mississippiensis</name>
    <name type="common">American alligator</name>
    <dbReference type="NCBI Taxonomy" id="8496"/>
    <lineage>
        <taxon>Eukaryota</taxon>
        <taxon>Metazoa</taxon>
        <taxon>Chordata</taxon>
        <taxon>Craniata</taxon>
        <taxon>Vertebrata</taxon>
        <taxon>Euteleostomi</taxon>
        <taxon>Archelosauria</taxon>
        <taxon>Archosauria</taxon>
        <taxon>Crocodylia</taxon>
        <taxon>Alligatoridae</taxon>
        <taxon>Alligatorinae</taxon>
        <taxon>Alligator</taxon>
    </lineage>
</organism>
<dbReference type="AlphaFoldDB" id="A0A151N0Y8"/>
<comment type="caution">
    <text evidence="2">The sequence shown here is derived from an EMBL/GenBank/DDBJ whole genome shotgun (WGS) entry which is preliminary data.</text>
</comment>
<name>A0A151N0Y8_ALLMI</name>
<gene>
    <name evidence="2" type="ORF">Y1Q_0003345</name>
</gene>
<dbReference type="PANTHER" id="PTHR43313:SF48">
    <property type="match status" value="1"/>
</dbReference>
<dbReference type="GO" id="GO:0008202">
    <property type="term" value="P:steroid metabolic process"/>
    <property type="evidence" value="ECO:0007669"/>
    <property type="project" value="TreeGrafter"/>
</dbReference>
<reference evidence="2 3" key="1">
    <citation type="journal article" date="2012" name="Genome Biol.">
        <title>Sequencing three crocodilian genomes to illuminate the evolution of archosaurs and amniotes.</title>
        <authorList>
            <person name="St John J.A."/>
            <person name="Braun E.L."/>
            <person name="Isberg S.R."/>
            <person name="Miles L.G."/>
            <person name="Chong A.Y."/>
            <person name="Gongora J."/>
            <person name="Dalzell P."/>
            <person name="Moran C."/>
            <person name="Bed'hom B."/>
            <person name="Abzhanov A."/>
            <person name="Burgess S.C."/>
            <person name="Cooksey A.M."/>
            <person name="Castoe T.A."/>
            <person name="Crawford N.G."/>
            <person name="Densmore L.D."/>
            <person name="Drew J.C."/>
            <person name="Edwards S.V."/>
            <person name="Faircloth B.C."/>
            <person name="Fujita M.K."/>
            <person name="Greenwold M.J."/>
            <person name="Hoffmann F.G."/>
            <person name="Howard J.M."/>
            <person name="Iguchi T."/>
            <person name="Janes D.E."/>
            <person name="Khan S.Y."/>
            <person name="Kohno S."/>
            <person name="de Koning A.J."/>
            <person name="Lance S.L."/>
            <person name="McCarthy F.M."/>
            <person name="McCormack J.E."/>
            <person name="Merchant M.E."/>
            <person name="Peterson D.G."/>
            <person name="Pollock D.D."/>
            <person name="Pourmand N."/>
            <person name="Raney B.J."/>
            <person name="Roessler K.A."/>
            <person name="Sanford J.R."/>
            <person name="Sawyer R.H."/>
            <person name="Schmidt C.J."/>
            <person name="Triplett E.W."/>
            <person name="Tuberville T.D."/>
            <person name="Venegas-Anaya M."/>
            <person name="Howard J.T."/>
            <person name="Jarvis E.D."/>
            <person name="Guillette L.J.Jr."/>
            <person name="Glenn T.C."/>
            <person name="Green R.E."/>
            <person name="Ray D.A."/>
        </authorList>
    </citation>
    <scope>NUCLEOTIDE SEQUENCE [LARGE SCALE GENOMIC DNA]</scope>
    <source>
        <strain evidence="2">KSC_2009_1</strain>
    </source>
</reference>
<protein>
    <submittedName>
        <fullName evidence="2">Uncharacterized protein</fullName>
    </submittedName>
</protein>
<dbReference type="InterPro" id="IPR036291">
    <property type="entry name" value="NAD(P)-bd_dom_sf"/>
</dbReference>
<evidence type="ECO:0000313" key="2">
    <source>
        <dbReference type="EMBL" id="KYO30408.1"/>
    </source>
</evidence>
<dbReference type="PANTHER" id="PTHR43313">
    <property type="entry name" value="SHORT-CHAIN DEHYDROGENASE/REDUCTASE FAMILY 9C"/>
    <property type="match status" value="1"/>
</dbReference>
<proteinExistence type="inferred from homology"/>
<keyword evidence="3" id="KW-1185">Reference proteome</keyword>
<evidence type="ECO:0000256" key="1">
    <source>
        <dbReference type="ARBA" id="ARBA00006484"/>
    </source>
</evidence>
<comment type="similarity">
    <text evidence="1">Belongs to the short-chain dehydrogenases/reductases (SDR) family.</text>
</comment>
<dbReference type="Proteomes" id="UP000050525">
    <property type="component" value="Unassembled WGS sequence"/>
</dbReference>